<keyword evidence="3" id="KW-1185">Reference proteome</keyword>
<evidence type="ECO:0000313" key="3">
    <source>
        <dbReference type="Proteomes" id="UP000623608"/>
    </source>
</evidence>
<dbReference type="Proteomes" id="UP000623608">
    <property type="component" value="Unassembled WGS sequence"/>
</dbReference>
<organism evidence="2 3">
    <name type="scientific">Paractinoplanes tereljensis</name>
    <dbReference type="NCBI Taxonomy" id="571912"/>
    <lineage>
        <taxon>Bacteria</taxon>
        <taxon>Bacillati</taxon>
        <taxon>Actinomycetota</taxon>
        <taxon>Actinomycetes</taxon>
        <taxon>Micromonosporales</taxon>
        <taxon>Micromonosporaceae</taxon>
        <taxon>Paractinoplanes</taxon>
    </lineage>
</organism>
<comment type="caution">
    <text evidence="2">The sequence shown here is derived from an EMBL/GenBank/DDBJ whole genome shotgun (WGS) entry which is preliminary data.</text>
</comment>
<feature type="region of interest" description="Disordered" evidence="1">
    <location>
        <begin position="1"/>
        <end position="33"/>
    </location>
</feature>
<sequence>MPRASRVSGTPAGATTLTRSPGRSAGGRTTGLTPACAGEAEVADAAVATPAAVMVIRVRREILTRRTFPGFP</sequence>
<evidence type="ECO:0000256" key="1">
    <source>
        <dbReference type="SAM" id="MobiDB-lite"/>
    </source>
</evidence>
<dbReference type="AlphaFoldDB" id="A0A919NN03"/>
<proteinExistence type="predicted"/>
<protein>
    <submittedName>
        <fullName evidence="2">Uncharacterized protein</fullName>
    </submittedName>
</protein>
<dbReference type="EMBL" id="BOMY01000030">
    <property type="protein sequence ID" value="GIF21488.1"/>
    <property type="molecule type" value="Genomic_DNA"/>
</dbReference>
<name>A0A919NN03_9ACTN</name>
<reference evidence="2" key="1">
    <citation type="submission" date="2021-01" db="EMBL/GenBank/DDBJ databases">
        <title>Whole genome shotgun sequence of Actinoplanes tereljensis NBRC 105297.</title>
        <authorList>
            <person name="Komaki H."/>
            <person name="Tamura T."/>
        </authorList>
    </citation>
    <scope>NUCLEOTIDE SEQUENCE</scope>
    <source>
        <strain evidence="2">NBRC 105297</strain>
    </source>
</reference>
<evidence type="ECO:0000313" key="2">
    <source>
        <dbReference type="EMBL" id="GIF21488.1"/>
    </source>
</evidence>
<gene>
    <name evidence="2" type="ORF">Ate02nite_42180</name>
</gene>
<accession>A0A919NN03</accession>